<gene>
    <name evidence="2" type="ORF">Scep_030000</name>
</gene>
<accession>A0AAP0E6H2</accession>
<evidence type="ECO:0000313" key="2">
    <source>
        <dbReference type="EMBL" id="KAK9083529.1"/>
    </source>
</evidence>
<proteinExistence type="predicted"/>
<feature type="region of interest" description="Disordered" evidence="1">
    <location>
        <begin position="26"/>
        <end position="74"/>
    </location>
</feature>
<feature type="region of interest" description="Disordered" evidence="1">
    <location>
        <begin position="92"/>
        <end position="112"/>
    </location>
</feature>
<evidence type="ECO:0000313" key="3">
    <source>
        <dbReference type="Proteomes" id="UP001419268"/>
    </source>
</evidence>
<protein>
    <submittedName>
        <fullName evidence="2">Uncharacterized protein</fullName>
    </submittedName>
</protein>
<reference evidence="2 3" key="1">
    <citation type="submission" date="2024-01" db="EMBL/GenBank/DDBJ databases">
        <title>Genome assemblies of Stephania.</title>
        <authorList>
            <person name="Yang L."/>
        </authorList>
    </citation>
    <scope>NUCLEOTIDE SEQUENCE [LARGE SCALE GENOMIC DNA]</scope>
    <source>
        <strain evidence="2">JXDWG</strain>
        <tissue evidence="2">Leaf</tissue>
    </source>
</reference>
<evidence type="ECO:0000256" key="1">
    <source>
        <dbReference type="SAM" id="MobiDB-lite"/>
    </source>
</evidence>
<organism evidence="2 3">
    <name type="scientific">Stephania cephalantha</name>
    <dbReference type="NCBI Taxonomy" id="152367"/>
    <lineage>
        <taxon>Eukaryota</taxon>
        <taxon>Viridiplantae</taxon>
        <taxon>Streptophyta</taxon>
        <taxon>Embryophyta</taxon>
        <taxon>Tracheophyta</taxon>
        <taxon>Spermatophyta</taxon>
        <taxon>Magnoliopsida</taxon>
        <taxon>Ranunculales</taxon>
        <taxon>Menispermaceae</taxon>
        <taxon>Menispermoideae</taxon>
        <taxon>Cissampelideae</taxon>
        <taxon>Stephania</taxon>
    </lineage>
</organism>
<comment type="caution">
    <text evidence="2">The sequence shown here is derived from an EMBL/GenBank/DDBJ whole genome shotgun (WGS) entry which is preliminary data.</text>
</comment>
<dbReference type="Proteomes" id="UP001419268">
    <property type="component" value="Unassembled WGS sequence"/>
</dbReference>
<name>A0AAP0E6H2_9MAGN</name>
<dbReference type="EMBL" id="JBBNAG010000013">
    <property type="protein sequence ID" value="KAK9083529.1"/>
    <property type="molecule type" value="Genomic_DNA"/>
</dbReference>
<dbReference type="AlphaFoldDB" id="A0AAP0E6H2"/>
<keyword evidence="3" id="KW-1185">Reference proteome</keyword>
<sequence>MLSHSVKHKNDEPGEINLTSIASSRFCRNRASDRSKTRHRAVARRPSAPSLAGRRRRRSPVAADAAGVSPRHVSSRRVVAAVLPASLPALPRAATPYRRRCRAPPAPLVRPR</sequence>